<evidence type="ECO:0000256" key="1">
    <source>
        <dbReference type="ARBA" id="ARBA00004123"/>
    </source>
</evidence>
<feature type="region of interest" description="Disordered" evidence="7">
    <location>
        <begin position="740"/>
        <end position="769"/>
    </location>
</feature>
<comment type="subcellular location">
    <subcellularLocation>
        <location evidence="1">Nucleus</location>
    </subcellularLocation>
</comment>
<evidence type="ECO:0000313" key="9">
    <source>
        <dbReference type="EMBL" id="PYH98171.1"/>
    </source>
</evidence>
<dbReference type="FunFam" id="3.10.129.10:FF:000103">
    <property type="entry name" value="WGS project CABT00000000 data, contig 2.1"/>
    <property type="match status" value="1"/>
</dbReference>
<keyword evidence="3" id="KW-0238">DNA-binding</keyword>
<evidence type="ECO:0000256" key="7">
    <source>
        <dbReference type="SAM" id="MobiDB-lite"/>
    </source>
</evidence>
<dbReference type="SMART" id="SM00906">
    <property type="entry name" value="Fungal_trans"/>
    <property type="match status" value="1"/>
</dbReference>
<organism evidence="9 10">
    <name type="scientific">Aspergillus ellipticus CBS 707.79</name>
    <dbReference type="NCBI Taxonomy" id="1448320"/>
    <lineage>
        <taxon>Eukaryota</taxon>
        <taxon>Fungi</taxon>
        <taxon>Dikarya</taxon>
        <taxon>Ascomycota</taxon>
        <taxon>Pezizomycotina</taxon>
        <taxon>Eurotiomycetes</taxon>
        <taxon>Eurotiomycetidae</taxon>
        <taxon>Eurotiales</taxon>
        <taxon>Aspergillaceae</taxon>
        <taxon>Aspergillus</taxon>
        <taxon>Aspergillus subgen. Circumdati</taxon>
    </lineage>
</organism>
<name>A0A319DKS4_9EURO</name>
<dbReference type="GO" id="GO:0003677">
    <property type="term" value="F:DNA binding"/>
    <property type="evidence" value="ECO:0007669"/>
    <property type="project" value="UniProtKB-KW"/>
</dbReference>
<dbReference type="EMBL" id="KZ825814">
    <property type="protein sequence ID" value="PYH98171.1"/>
    <property type="molecule type" value="Genomic_DNA"/>
</dbReference>
<dbReference type="GO" id="GO:0006351">
    <property type="term" value="P:DNA-templated transcription"/>
    <property type="evidence" value="ECO:0007669"/>
    <property type="project" value="InterPro"/>
</dbReference>
<proteinExistence type="predicted"/>
<accession>A0A319DKS4</accession>
<feature type="compositionally biased region" description="Low complexity" evidence="7">
    <location>
        <begin position="233"/>
        <end position="243"/>
    </location>
</feature>
<keyword evidence="4" id="KW-0804">Transcription</keyword>
<evidence type="ECO:0000256" key="5">
    <source>
        <dbReference type="ARBA" id="ARBA00023242"/>
    </source>
</evidence>
<evidence type="ECO:0000313" key="10">
    <source>
        <dbReference type="Proteomes" id="UP000247810"/>
    </source>
</evidence>
<feature type="compositionally biased region" description="Low complexity" evidence="7">
    <location>
        <begin position="212"/>
        <end position="225"/>
    </location>
</feature>
<dbReference type="SUPFAM" id="SSF54637">
    <property type="entry name" value="Thioesterase/thiol ester dehydrase-isomerase"/>
    <property type="match status" value="1"/>
</dbReference>
<dbReference type="CDD" id="cd12148">
    <property type="entry name" value="fungal_TF_MHR"/>
    <property type="match status" value="1"/>
</dbReference>
<dbReference type="PANTHER" id="PTHR31001">
    <property type="entry name" value="UNCHARACTERIZED TRANSCRIPTIONAL REGULATORY PROTEIN"/>
    <property type="match status" value="1"/>
</dbReference>
<evidence type="ECO:0000256" key="3">
    <source>
        <dbReference type="ARBA" id="ARBA00023125"/>
    </source>
</evidence>
<keyword evidence="5" id="KW-0539">Nucleus</keyword>
<dbReference type="Pfam" id="PF04082">
    <property type="entry name" value="Fungal_trans"/>
    <property type="match status" value="1"/>
</dbReference>
<dbReference type="STRING" id="1448320.A0A319DKS4"/>
<feature type="domain" description="Xylanolytic transcriptional activator regulatory" evidence="8">
    <location>
        <begin position="677"/>
        <end position="751"/>
    </location>
</feature>
<feature type="region of interest" description="Disordered" evidence="7">
    <location>
        <begin position="449"/>
        <end position="475"/>
    </location>
</feature>
<dbReference type="InterPro" id="IPR050613">
    <property type="entry name" value="Sec_Metabolite_Reg"/>
</dbReference>
<dbReference type="GO" id="GO:0008270">
    <property type="term" value="F:zinc ion binding"/>
    <property type="evidence" value="ECO:0007669"/>
    <property type="project" value="InterPro"/>
</dbReference>
<dbReference type="Proteomes" id="UP000247810">
    <property type="component" value="Unassembled WGS sequence"/>
</dbReference>
<evidence type="ECO:0000256" key="2">
    <source>
        <dbReference type="ARBA" id="ARBA00023015"/>
    </source>
</evidence>
<evidence type="ECO:0000256" key="6">
    <source>
        <dbReference type="SAM" id="Coils"/>
    </source>
</evidence>
<dbReference type="GO" id="GO:0005634">
    <property type="term" value="C:nucleus"/>
    <property type="evidence" value="ECO:0007669"/>
    <property type="project" value="UniProtKB-SubCell"/>
</dbReference>
<feature type="region of interest" description="Disordered" evidence="7">
    <location>
        <begin position="507"/>
        <end position="531"/>
    </location>
</feature>
<protein>
    <submittedName>
        <fullName evidence="9">C6 transcription factor</fullName>
    </submittedName>
</protein>
<keyword evidence="10" id="KW-1185">Reference proteome</keyword>
<dbReference type="InterPro" id="IPR007219">
    <property type="entry name" value="XnlR_reg_dom"/>
</dbReference>
<keyword evidence="2" id="KW-0805">Transcription regulation</keyword>
<feature type="compositionally biased region" description="Acidic residues" evidence="7">
    <location>
        <begin position="507"/>
        <end position="523"/>
    </location>
</feature>
<dbReference type="GO" id="GO:0000981">
    <property type="term" value="F:DNA-binding transcription factor activity, RNA polymerase II-specific"/>
    <property type="evidence" value="ECO:0007669"/>
    <property type="project" value="InterPro"/>
</dbReference>
<sequence>MSFTRTTRRSTQSLLRPQFLQLRTFSARPPLRTESDTSASASSIATSFLTRFQSLGPQTRSQTLDANQLQLLSLTLNRPSLLPNSPPLSTTTLPSGTPLPAGYHLVYFTPAFLENDLGTDGTDTSYNPASPFTRRMWAGGEVHWPRRSDGKPNFLRVGQDVQETTRVLSAEPKVVRKTGEEMIVVGVEKEFSNGDGVAVLDRRNWVFRKALTSPSPTTSSNPPATKAFDGPATSVTSTTGNTHTRTLRQTAVTLFRFSALTFNPHKIHYSTPWARDVEGHKDIVVHGPLNLISILDLWRDTRGEGTELVLPERISYRATSPLYAEDEYRIVLDEEAGDGVARVQILAPGDVVAMKAEIQLKCCRTHPCSNCKKRGEASSCTFVGRGPRGKMTTSGRTSPAHVQDRLQHLENLILSLTQKKKLEGEGEGEGGVDFGEVVVVPQGKVVVPVQQRTPEDSGEGSVSVTEGASPSELGGKLLVGEAGTRYIDGAHWSAILEEISGVREYLQDQEEASDDEPEQDEEVGSAPTLTPTPTLWLGLHKKISKAELLDGLPPKPVMDRLIALFMSSKEPVCVIIHVGVFQKEYNRFWARRQDVSMSWLGLLYSCLTLAIAIHRHNKEPLPVDLGDATKAAETYRKFTAQCLAQTNYTIPGRYKVETLFLYTMGEFYRCADAQVGISFLLGTIIRLAMRTGYHRDPQQFPDVSPYEGEMRRRLWVILRQLDILISFQVGLPRTVQDWQQDVEPPRNISDSDFDESTQELPPSRPESELTTMSYTLSKARLMNIFGKIADLAYSRGPVTYEDALTIDRQLEEAHDQLPAIFKMRPLDQCIVDPSVLILRRYTLELLYQKSRCVLHRRYLGEVHTNVRYAFSRWVCMTASKEILRHHADLYHESQPGGLLYRDRQYPNSLQTADYLLAAMIISLELSHDPTGAQVTSTDNDVALVIRGREDLLSTLETSHQIFERERESADVQKAYAALSLMLRRVKEAQNEAKEQLAQAQPPPYNSWQMENPYPLGEMPQMDIIPGQPSFDVIEEMLDAPTNLDWRLWDQQIQNGFDGGMGLWNDPGNLPDLNM</sequence>
<feature type="region of interest" description="Disordered" evidence="7">
    <location>
        <begin position="212"/>
        <end position="243"/>
    </location>
</feature>
<keyword evidence="6" id="KW-0175">Coiled coil</keyword>
<dbReference type="OrthoDB" id="5431381at2759"/>
<reference evidence="9 10" key="1">
    <citation type="submission" date="2018-02" db="EMBL/GenBank/DDBJ databases">
        <title>The genomes of Aspergillus section Nigri reveals drivers in fungal speciation.</title>
        <authorList>
            <consortium name="DOE Joint Genome Institute"/>
            <person name="Vesth T.C."/>
            <person name="Nybo J."/>
            <person name="Theobald S."/>
            <person name="Brandl J."/>
            <person name="Frisvad J.C."/>
            <person name="Nielsen K.F."/>
            <person name="Lyhne E.K."/>
            <person name="Kogle M.E."/>
            <person name="Kuo A."/>
            <person name="Riley R."/>
            <person name="Clum A."/>
            <person name="Nolan M."/>
            <person name="Lipzen A."/>
            <person name="Salamov A."/>
            <person name="Henrissat B."/>
            <person name="Wiebenga A."/>
            <person name="De vries R.P."/>
            <person name="Grigoriev I.V."/>
            <person name="Mortensen U.H."/>
            <person name="Andersen M.R."/>
            <person name="Baker S.E."/>
        </authorList>
    </citation>
    <scope>NUCLEOTIDE SEQUENCE [LARGE SCALE GENOMIC DNA]</scope>
    <source>
        <strain evidence="9 10">CBS 707.79</strain>
    </source>
</reference>
<dbReference type="PANTHER" id="PTHR31001:SF86">
    <property type="entry name" value="ZN(II)2CYS6 TRANSCRIPTION FACTOR (EUROFUNG)"/>
    <property type="match status" value="1"/>
</dbReference>
<dbReference type="Gene3D" id="4.10.240.10">
    <property type="entry name" value="Zn(2)-C6 fungal-type DNA-binding domain"/>
    <property type="match status" value="1"/>
</dbReference>
<feature type="coiled-coil region" evidence="6">
    <location>
        <begin position="971"/>
        <end position="998"/>
    </location>
</feature>
<evidence type="ECO:0000256" key="4">
    <source>
        <dbReference type="ARBA" id="ARBA00023163"/>
    </source>
</evidence>
<dbReference type="VEuPathDB" id="FungiDB:BO71DRAFT_447382"/>
<dbReference type="InterPro" id="IPR029069">
    <property type="entry name" value="HotDog_dom_sf"/>
</dbReference>
<gene>
    <name evidence="9" type="ORF">BO71DRAFT_447382</name>
</gene>
<evidence type="ECO:0000259" key="8">
    <source>
        <dbReference type="SMART" id="SM00906"/>
    </source>
</evidence>
<dbReference type="Gene3D" id="3.10.129.10">
    <property type="entry name" value="Hotdog Thioesterase"/>
    <property type="match status" value="1"/>
</dbReference>
<dbReference type="AlphaFoldDB" id="A0A319DKS4"/>
<dbReference type="InterPro" id="IPR036864">
    <property type="entry name" value="Zn2-C6_fun-type_DNA-bd_sf"/>
</dbReference>